<dbReference type="InterPro" id="IPR011322">
    <property type="entry name" value="N-reg_PII-like_a/b"/>
</dbReference>
<name>A0A5E9GVI8_9MICO</name>
<evidence type="ECO:0000313" key="2">
    <source>
        <dbReference type="Proteomes" id="UP000199639"/>
    </source>
</evidence>
<protein>
    <submittedName>
        <fullName evidence="1">Nitrogen regulatory protein P-II family</fullName>
    </submittedName>
</protein>
<reference evidence="1 2" key="1">
    <citation type="submission" date="2016-10" db="EMBL/GenBank/DDBJ databases">
        <authorList>
            <person name="Varghese N."/>
            <person name="Submissions S."/>
        </authorList>
    </citation>
    <scope>NUCLEOTIDE SEQUENCE [LARGE SCALE GENOMIC DNA]</scope>
    <source>
        <strain evidence="1 2">CGMCC 1.11215</strain>
    </source>
</reference>
<dbReference type="PROSITE" id="PS51343">
    <property type="entry name" value="PII_GLNB_DOM"/>
    <property type="match status" value="1"/>
</dbReference>
<dbReference type="Proteomes" id="UP000199639">
    <property type="component" value="Unassembled WGS sequence"/>
</dbReference>
<dbReference type="AlphaFoldDB" id="A0A5E9GVI8"/>
<organism evidence="1 2">
    <name type="scientific">Cryobacterium flavum</name>
    <dbReference type="NCBI Taxonomy" id="1424659"/>
    <lineage>
        <taxon>Bacteria</taxon>
        <taxon>Bacillati</taxon>
        <taxon>Actinomycetota</taxon>
        <taxon>Actinomycetes</taxon>
        <taxon>Micrococcales</taxon>
        <taxon>Microbacteriaceae</taxon>
        <taxon>Cryobacterium</taxon>
    </lineage>
</organism>
<dbReference type="Gene3D" id="3.30.70.120">
    <property type="match status" value="1"/>
</dbReference>
<sequence length="118" mass="12740">METDKLDHGRDLTVNNLTQMTRLEVIVPARDASAIRELITTAGATGYTSVSGVSGIGHHGQHSGALLFNEYDTLTMLITVLPPGKSGELIDAIRELLSTSSGVMFVADTYVSRPEYFQ</sequence>
<accession>A0A5E9GVI8</accession>
<gene>
    <name evidence="1" type="ORF">SAMN05216368_106154</name>
</gene>
<dbReference type="GO" id="GO:0030234">
    <property type="term" value="F:enzyme regulator activity"/>
    <property type="evidence" value="ECO:0007669"/>
    <property type="project" value="InterPro"/>
</dbReference>
<dbReference type="STRING" id="1424659.SAMN05216368_106154"/>
<proteinExistence type="predicted"/>
<evidence type="ECO:0000313" key="1">
    <source>
        <dbReference type="EMBL" id="SDN61958.1"/>
    </source>
</evidence>
<dbReference type="Pfam" id="PF00543">
    <property type="entry name" value="P-II"/>
    <property type="match status" value="1"/>
</dbReference>
<dbReference type="InterPro" id="IPR002187">
    <property type="entry name" value="N-reg_PII"/>
</dbReference>
<dbReference type="GO" id="GO:0006808">
    <property type="term" value="P:regulation of nitrogen utilization"/>
    <property type="evidence" value="ECO:0007669"/>
    <property type="project" value="InterPro"/>
</dbReference>
<dbReference type="InterPro" id="IPR015867">
    <property type="entry name" value="N-reg_PII/ATP_PRibTrfase_C"/>
</dbReference>
<dbReference type="EMBL" id="FNIB01000006">
    <property type="protein sequence ID" value="SDN61958.1"/>
    <property type="molecule type" value="Genomic_DNA"/>
</dbReference>
<dbReference type="SUPFAM" id="SSF54913">
    <property type="entry name" value="GlnB-like"/>
    <property type="match status" value="1"/>
</dbReference>